<dbReference type="OrthoDB" id="9938079at2"/>
<dbReference type="RefSeq" id="WP_145911559.1">
    <property type="nucleotide sequence ID" value="NZ_BAAAMZ010000022.1"/>
</dbReference>
<reference evidence="1 2" key="1">
    <citation type="submission" date="2019-06" db="EMBL/GenBank/DDBJ databases">
        <title>Sequencing the genomes of 1000 actinobacteria strains.</title>
        <authorList>
            <person name="Klenk H.-P."/>
        </authorList>
    </citation>
    <scope>NUCLEOTIDE SEQUENCE [LARGE SCALE GENOMIC DNA]</scope>
    <source>
        <strain evidence="1 2">DSM 44826</strain>
    </source>
</reference>
<organism evidence="1 2">
    <name type="scientific">Kitasatospora viridis</name>
    <dbReference type="NCBI Taxonomy" id="281105"/>
    <lineage>
        <taxon>Bacteria</taxon>
        <taxon>Bacillati</taxon>
        <taxon>Actinomycetota</taxon>
        <taxon>Actinomycetes</taxon>
        <taxon>Kitasatosporales</taxon>
        <taxon>Streptomycetaceae</taxon>
        <taxon>Kitasatospora</taxon>
    </lineage>
</organism>
<name>A0A561SA94_9ACTN</name>
<evidence type="ECO:0000313" key="1">
    <source>
        <dbReference type="EMBL" id="TWF71767.1"/>
    </source>
</evidence>
<dbReference type="EMBL" id="VIWT01000008">
    <property type="protein sequence ID" value="TWF71767.1"/>
    <property type="molecule type" value="Genomic_DNA"/>
</dbReference>
<proteinExistence type="predicted"/>
<keyword evidence="2" id="KW-1185">Reference proteome</keyword>
<evidence type="ECO:0000313" key="2">
    <source>
        <dbReference type="Proteomes" id="UP000317940"/>
    </source>
</evidence>
<dbReference type="Proteomes" id="UP000317940">
    <property type="component" value="Unassembled WGS sequence"/>
</dbReference>
<comment type="caution">
    <text evidence="1">The sequence shown here is derived from an EMBL/GenBank/DDBJ whole genome shotgun (WGS) entry which is preliminary data.</text>
</comment>
<protein>
    <submittedName>
        <fullName evidence="1">Uncharacterized protein</fullName>
    </submittedName>
</protein>
<accession>A0A561SA94</accession>
<gene>
    <name evidence="1" type="ORF">FHX73_18138</name>
</gene>
<sequence>MRRAVFPERSCRAMVGGEFQNYSCEVVEHHNGPCASGSVPASVTVRERWEEANPQLASETAGPEVWV</sequence>
<dbReference type="AlphaFoldDB" id="A0A561SA94"/>